<feature type="transmembrane region" description="Helical" evidence="9">
    <location>
        <begin position="12"/>
        <end position="32"/>
    </location>
</feature>
<organism evidence="10 11">
    <name type="scientific">Macrophomina phaseolina</name>
    <dbReference type="NCBI Taxonomy" id="35725"/>
    <lineage>
        <taxon>Eukaryota</taxon>
        <taxon>Fungi</taxon>
        <taxon>Dikarya</taxon>
        <taxon>Ascomycota</taxon>
        <taxon>Pezizomycotina</taxon>
        <taxon>Dothideomycetes</taxon>
        <taxon>Dothideomycetes incertae sedis</taxon>
        <taxon>Botryosphaeriales</taxon>
        <taxon>Botryosphaeriaceae</taxon>
        <taxon>Macrophomina</taxon>
    </lineage>
</organism>
<keyword evidence="11" id="KW-1185">Reference proteome</keyword>
<dbReference type="InterPro" id="IPR001128">
    <property type="entry name" value="Cyt_P450"/>
</dbReference>
<keyword evidence="9" id="KW-0812">Transmembrane</keyword>
<dbReference type="PRINTS" id="PR00463">
    <property type="entry name" value="EP450I"/>
</dbReference>
<dbReference type="InterPro" id="IPR002401">
    <property type="entry name" value="Cyt_P450_E_grp-I"/>
</dbReference>
<dbReference type="SUPFAM" id="SSF48264">
    <property type="entry name" value="Cytochrome P450"/>
    <property type="match status" value="1"/>
</dbReference>
<name>A0ABQ8FZA3_9PEZI</name>
<reference evidence="10 11" key="1">
    <citation type="journal article" date="2021" name="Nat. Commun.">
        <title>Genetic determinants of endophytism in the Arabidopsis root mycobiome.</title>
        <authorList>
            <person name="Mesny F."/>
            <person name="Miyauchi S."/>
            <person name="Thiergart T."/>
            <person name="Pickel B."/>
            <person name="Atanasova L."/>
            <person name="Karlsson M."/>
            <person name="Huettel B."/>
            <person name="Barry K.W."/>
            <person name="Haridas S."/>
            <person name="Chen C."/>
            <person name="Bauer D."/>
            <person name="Andreopoulos W."/>
            <person name="Pangilinan J."/>
            <person name="LaButti K."/>
            <person name="Riley R."/>
            <person name="Lipzen A."/>
            <person name="Clum A."/>
            <person name="Drula E."/>
            <person name="Henrissat B."/>
            <person name="Kohler A."/>
            <person name="Grigoriev I.V."/>
            <person name="Martin F.M."/>
            <person name="Hacquard S."/>
        </authorList>
    </citation>
    <scope>NUCLEOTIDE SEQUENCE [LARGE SCALE GENOMIC DNA]</scope>
    <source>
        <strain evidence="10 11">MPI-SDFR-AT-0080</strain>
    </source>
</reference>
<keyword evidence="6 8" id="KW-0408">Iron</keyword>
<dbReference type="Proteomes" id="UP000774617">
    <property type="component" value="Unassembled WGS sequence"/>
</dbReference>
<gene>
    <name evidence="10" type="ORF">B0J12DRAFT_732190</name>
</gene>
<dbReference type="PRINTS" id="PR00385">
    <property type="entry name" value="P450"/>
</dbReference>
<dbReference type="PROSITE" id="PS00086">
    <property type="entry name" value="CYTOCHROME_P450"/>
    <property type="match status" value="1"/>
</dbReference>
<keyword evidence="9" id="KW-0472">Membrane</keyword>
<sequence>MDVLGPTGISWQSAAIAAACATAVLLVFTILYRLWLHPLAAHPGPFLAKCTSWYAAYQSYTGNIHYDILRCHELYGDVVRYRPNGLLFNNVEGLEDIYRHPTKTKKARGYFFLRENGTVSILSAIDKEEHAPRRRLLSRGFSVAALQKYETLISQTARVFCDTLLGNSSHNAKEGQWGPSLNVGDISSYFTFDVMSNLVFYCPQDLLTKPDGRGIVEDIESSTFLGGIAIEQPALVGSLLLRKLLFPKHCNSVEELGRKAKGFAMKRAAHGKEHHVDDIFTALMGQGEKGPVLSMDELGAEGAVMIGAGMKRMRIHDAHMIRNTLIPAGTDTSSVAISSLFFYLSRHPAAYERLASEIRTIFRSAEEIAPGPKLTSCGYLRACIDESLRLAPPIAAPLWREMCRHGDAVAGIVLPKGTDVATCIYSIQRNPAYFSDPNEFKPERWLSEYENESWMQLAKKAFVPFSLGSRGCIGKNLAYQEISTALAQIIYRMDWKIADGPLGKIGETRPGKGGAVDFDIRGHYTSAKTGPFIQFMPRDSGNTKSS</sequence>
<evidence type="ECO:0000256" key="7">
    <source>
        <dbReference type="ARBA" id="ARBA00023033"/>
    </source>
</evidence>
<dbReference type="Gene3D" id="1.10.630.10">
    <property type="entry name" value="Cytochrome P450"/>
    <property type="match status" value="1"/>
</dbReference>
<evidence type="ECO:0000256" key="3">
    <source>
        <dbReference type="ARBA" id="ARBA00022617"/>
    </source>
</evidence>
<dbReference type="InterPro" id="IPR050121">
    <property type="entry name" value="Cytochrome_P450_monoxygenase"/>
</dbReference>
<proteinExistence type="inferred from homology"/>
<evidence type="ECO:0000256" key="5">
    <source>
        <dbReference type="ARBA" id="ARBA00023002"/>
    </source>
</evidence>
<comment type="cofactor">
    <cofactor evidence="1">
        <name>heme</name>
        <dbReference type="ChEBI" id="CHEBI:30413"/>
    </cofactor>
</comment>
<protein>
    <submittedName>
        <fullName evidence="10">Cytochrome P450</fullName>
    </submittedName>
</protein>
<keyword evidence="9" id="KW-1133">Transmembrane helix</keyword>
<dbReference type="InterPro" id="IPR017972">
    <property type="entry name" value="Cyt_P450_CS"/>
</dbReference>
<dbReference type="InterPro" id="IPR036396">
    <property type="entry name" value="Cyt_P450_sf"/>
</dbReference>
<keyword evidence="3 8" id="KW-0349">Heme</keyword>
<dbReference type="Pfam" id="PF00067">
    <property type="entry name" value="p450"/>
    <property type="match status" value="1"/>
</dbReference>
<evidence type="ECO:0000256" key="1">
    <source>
        <dbReference type="ARBA" id="ARBA00001971"/>
    </source>
</evidence>
<accession>A0ABQ8FZA3</accession>
<evidence type="ECO:0000256" key="4">
    <source>
        <dbReference type="ARBA" id="ARBA00022723"/>
    </source>
</evidence>
<keyword evidence="7 8" id="KW-0503">Monooxygenase</keyword>
<comment type="similarity">
    <text evidence="2 8">Belongs to the cytochrome P450 family.</text>
</comment>
<evidence type="ECO:0000256" key="9">
    <source>
        <dbReference type="SAM" id="Phobius"/>
    </source>
</evidence>
<dbReference type="EMBL" id="JAGTJR010000042">
    <property type="protein sequence ID" value="KAH7031911.1"/>
    <property type="molecule type" value="Genomic_DNA"/>
</dbReference>
<dbReference type="PANTHER" id="PTHR24305">
    <property type="entry name" value="CYTOCHROME P450"/>
    <property type="match status" value="1"/>
</dbReference>
<dbReference type="CDD" id="cd11061">
    <property type="entry name" value="CYP67-like"/>
    <property type="match status" value="1"/>
</dbReference>
<evidence type="ECO:0000313" key="10">
    <source>
        <dbReference type="EMBL" id="KAH7031911.1"/>
    </source>
</evidence>
<evidence type="ECO:0000256" key="2">
    <source>
        <dbReference type="ARBA" id="ARBA00010617"/>
    </source>
</evidence>
<comment type="caution">
    <text evidence="10">The sequence shown here is derived from an EMBL/GenBank/DDBJ whole genome shotgun (WGS) entry which is preliminary data.</text>
</comment>
<dbReference type="PANTHER" id="PTHR24305:SF237">
    <property type="entry name" value="CYTOCHROME P450 MONOOXYGENASE ATNE-RELATED"/>
    <property type="match status" value="1"/>
</dbReference>
<evidence type="ECO:0000256" key="6">
    <source>
        <dbReference type="ARBA" id="ARBA00023004"/>
    </source>
</evidence>
<evidence type="ECO:0000313" key="11">
    <source>
        <dbReference type="Proteomes" id="UP000774617"/>
    </source>
</evidence>
<evidence type="ECO:0000256" key="8">
    <source>
        <dbReference type="RuleBase" id="RU000461"/>
    </source>
</evidence>
<keyword evidence="5 8" id="KW-0560">Oxidoreductase</keyword>
<keyword evidence="4 8" id="KW-0479">Metal-binding</keyword>